<organism evidence="2 3">
    <name type="scientific">Tritrichomonas foetus</name>
    <dbReference type="NCBI Taxonomy" id="1144522"/>
    <lineage>
        <taxon>Eukaryota</taxon>
        <taxon>Metamonada</taxon>
        <taxon>Parabasalia</taxon>
        <taxon>Tritrichomonadida</taxon>
        <taxon>Tritrichomonadidae</taxon>
        <taxon>Tritrichomonas</taxon>
    </lineage>
</organism>
<comment type="caution">
    <text evidence="2">The sequence shown here is derived from an EMBL/GenBank/DDBJ whole genome shotgun (WGS) entry which is preliminary data.</text>
</comment>
<evidence type="ECO:0000313" key="3">
    <source>
        <dbReference type="Proteomes" id="UP000179807"/>
    </source>
</evidence>
<dbReference type="Pfam" id="PF10416">
    <property type="entry name" value="IBD"/>
    <property type="match status" value="1"/>
</dbReference>
<evidence type="ECO:0000313" key="2">
    <source>
        <dbReference type="EMBL" id="OHS99603.1"/>
    </source>
</evidence>
<dbReference type="InterPro" id="IPR018845">
    <property type="entry name" value="Initiator-bd"/>
</dbReference>
<dbReference type="GeneID" id="94844049"/>
<keyword evidence="3" id="KW-1185">Reference proteome</keyword>
<dbReference type="RefSeq" id="XP_068352740.1">
    <property type="nucleotide sequence ID" value="XM_068509345.1"/>
</dbReference>
<dbReference type="AlphaFoldDB" id="A0A1J4JQ04"/>
<evidence type="ECO:0000259" key="1">
    <source>
        <dbReference type="Pfam" id="PF10416"/>
    </source>
</evidence>
<accession>A0A1J4JQ04</accession>
<feature type="domain" description="Initiator binding" evidence="1">
    <location>
        <begin position="27"/>
        <end position="151"/>
    </location>
</feature>
<dbReference type="Proteomes" id="UP000179807">
    <property type="component" value="Unassembled WGS sequence"/>
</dbReference>
<dbReference type="VEuPathDB" id="TrichDB:TRFO_33891"/>
<sequence length="234" mass="27238">MIIPLDSFKMKTIIQSIPPNWKLLSPQDMKSYQELQSEFHKDVGKSRKGERLDTFLDKLNKIKMFIEKGDENDWKRSIVCGVFFLDSALAIQIQQLRMLLGRCKSSINGSLQALGYSAQSNIQSLEQKFLKMIPMQFRDASDLKKWTIRKNINETKNEMAKNINIDYGNGRTTNKTIESKKTTFLIELPDIWKPKPDTATEVKKIVQKKYPCHVKCRYKFYELIHHSVSIQTEA</sequence>
<gene>
    <name evidence="2" type="ORF">TRFO_33891</name>
</gene>
<reference evidence="2" key="1">
    <citation type="submission" date="2016-10" db="EMBL/GenBank/DDBJ databases">
        <authorList>
            <person name="Benchimol M."/>
            <person name="Almeida L.G."/>
            <person name="Vasconcelos A.T."/>
            <person name="Perreira-Neves A."/>
            <person name="Rosa I.A."/>
            <person name="Tasca T."/>
            <person name="Bogo M.R."/>
            <person name="de Souza W."/>
        </authorList>
    </citation>
    <scope>NUCLEOTIDE SEQUENCE [LARGE SCALE GENOMIC DNA]</scope>
    <source>
        <strain evidence="2">K</strain>
    </source>
</reference>
<protein>
    <recommendedName>
        <fullName evidence="1">Initiator binding domain-containing protein</fullName>
    </recommendedName>
</protein>
<dbReference type="EMBL" id="MLAK01000996">
    <property type="protein sequence ID" value="OHS99603.1"/>
    <property type="molecule type" value="Genomic_DNA"/>
</dbReference>
<proteinExistence type="predicted"/>
<name>A0A1J4JQ04_9EUKA</name>